<evidence type="ECO:0000256" key="5">
    <source>
        <dbReference type="ARBA" id="ARBA00023157"/>
    </source>
</evidence>
<proteinExistence type="predicted"/>
<dbReference type="Pfam" id="PF05090">
    <property type="entry name" value="HTTM"/>
    <property type="match status" value="1"/>
</dbReference>
<evidence type="ECO:0000259" key="8">
    <source>
        <dbReference type="SMART" id="SM00752"/>
    </source>
</evidence>
<dbReference type="PANTHER" id="PTHR12639">
    <property type="entry name" value="VITAMIN K-DEPENDENT GAMMA-CARBOXYLASE"/>
    <property type="match status" value="1"/>
</dbReference>
<evidence type="ECO:0000313" key="9">
    <source>
        <dbReference type="EMBL" id="EKO32933.1"/>
    </source>
</evidence>
<keyword evidence="2 7" id="KW-0812">Transmembrane</keyword>
<keyword evidence="6" id="KW-0456">Lyase</keyword>
<feature type="transmembrane region" description="Helical" evidence="7">
    <location>
        <begin position="356"/>
        <end position="377"/>
    </location>
</feature>
<comment type="caution">
    <text evidence="9">The sequence shown here is derived from an EMBL/GenBank/DDBJ whole genome shotgun (WGS) entry which is preliminary data.</text>
</comment>
<keyword evidence="4 7" id="KW-0472">Membrane</keyword>
<dbReference type="InterPro" id="IPR007782">
    <property type="entry name" value="VKG_COase"/>
</dbReference>
<dbReference type="InterPro" id="IPR053934">
    <property type="entry name" value="HTTM_dom"/>
</dbReference>
<protein>
    <submittedName>
        <fullName evidence="9">Vitamin K-dependent gamma-carboxylase</fullName>
    </submittedName>
</protein>
<evidence type="ECO:0000256" key="3">
    <source>
        <dbReference type="ARBA" id="ARBA00022989"/>
    </source>
</evidence>
<organism evidence="9 10">
    <name type="scientific">Leptospira santarosai str. MOR084</name>
    <dbReference type="NCBI Taxonomy" id="1049984"/>
    <lineage>
        <taxon>Bacteria</taxon>
        <taxon>Pseudomonadati</taxon>
        <taxon>Spirochaetota</taxon>
        <taxon>Spirochaetia</taxon>
        <taxon>Leptospirales</taxon>
        <taxon>Leptospiraceae</taxon>
        <taxon>Leptospira</taxon>
    </lineage>
</organism>
<dbReference type="InterPro" id="IPR011020">
    <property type="entry name" value="HTTM-like"/>
</dbReference>
<accession>A0A0E2BCI2</accession>
<comment type="subcellular location">
    <subcellularLocation>
        <location evidence="1">Endomembrane system</location>
        <topology evidence="1">Multi-pass membrane protein</topology>
    </subcellularLocation>
</comment>
<keyword evidence="3 7" id="KW-1133">Transmembrane helix</keyword>
<feature type="transmembrane region" description="Helical" evidence="7">
    <location>
        <begin position="20"/>
        <end position="42"/>
    </location>
</feature>
<feature type="transmembrane region" description="Helical" evidence="7">
    <location>
        <begin position="119"/>
        <end position="144"/>
    </location>
</feature>
<feature type="transmembrane region" description="Helical" evidence="7">
    <location>
        <begin position="62"/>
        <end position="84"/>
    </location>
</feature>
<keyword evidence="10" id="KW-1185">Reference proteome</keyword>
<name>A0A0E2BCI2_9LEPT</name>
<gene>
    <name evidence="9" type="ORF">LEP1GSC179_3873</name>
</gene>
<dbReference type="InterPro" id="IPR053935">
    <property type="entry name" value="VKGC_lumenal_dom"/>
</dbReference>
<feature type="transmembrane region" description="Helical" evidence="7">
    <location>
        <begin position="164"/>
        <end position="183"/>
    </location>
</feature>
<dbReference type="PANTHER" id="PTHR12639:SF7">
    <property type="entry name" value="HTTM DOMAIN-CONTAINING PROTEIN"/>
    <property type="match status" value="1"/>
</dbReference>
<dbReference type="GO" id="GO:0019842">
    <property type="term" value="F:vitamin binding"/>
    <property type="evidence" value="ECO:0007669"/>
    <property type="project" value="TreeGrafter"/>
</dbReference>
<evidence type="ECO:0000256" key="7">
    <source>
        <dbReference type="SAM" id="Phobius"/>
    </source>
</evidence>
<reference evidence="9" key="1">
    <citation type="submission" date="2012-10" db="EMBL/GenBank/DDBJ databases">
        <authorList>
            <person name="Harkins D.M."/>
            <person name="Durkin A.S."/>
            <person name="Brinkac L.M."/>
            <person name="Haft D.H."/>
            <person name="Selengut J.D."/>
            <person name="Sanka R."/>
            <person name="DePew J."/>
            <person name="Purushe J."/>
            <person name="Matthias M.A."/>
            <person name="Vinetz J.M."/>
            <person name="Sutton G.G."/>
            <person name="Nierman W.C."/>
            <person name="Fouts D.E."/>
        </authorList>
    </citation>
    <scope>NUCLEOTIDE SEQUENCE [LARGE SCALE GENOMIC DNA]</scope>
    <source>
        <strain evidence="9">MOR084</strain>
    </source>
</reference>
<dbReference type="GO" id="GO:0008488">
    <property type="term" value="F:gamma-glutamyl carboxylase activity"/>
    <property type="evidence" value="ECO:0007669"/>
    <property type="project" value="InterPro"/>
</dbReference>
<feature type="transmembrane region" description="Helical" evidence="7">
    <location>
        <begin position="91"/>
        <end position="107"/>
    </location>
</feature>
<dbReference type="AlphaFoldDB" id="A0A0E2BCI2"/>
<evidence type="ECO:0000256" key="6">
    <source>
        <dbReference type="ARBA" id="ARBA00023239"/>
    </source>
</evidence>
<sequence length="503" mass="59655">MRKKLFSNLFSRASDPVPAWSLGLYRIFFGILLFILAFRYFANGWISRYFLDPNFHFKFYGFSWVGVLPGWVLYPLFVSLLFFAVFISLGVFYRISVFCFFLIFTYVNLLEVAVYLNHYYLICLLLFILIWIPADRALNVFHIFRIFKGGSVSDVGSISNWNLYILRFQIGAVYFFGGIGKLVPDWLFGAQPVRIWLLRNSDIPIFGSILSMPVTGYFFSYAGLAFDLCVPFLLLFRKTRMFGYSLVLIFHFLTWKLFPIGMFPWVMILNATLFFSPTWPVDLFQFLKSRGMFPDRENVFHFLWTRFPIHFRKSVWFFIESFLFFLESKSSISEKFIFYKVDTLGKKLGFLLSDRMFFYFWIFYVLFQSLFPLRHFLYPGNHLWTEQGFRFSWQIMLVQKNGIVSFRVVNRQTGETNVVLPESHLNEIQRIMMSYQPDLILQFAHWIGEHERERTAQEVSVYADVMVSLNGRKSQVLIDPERDLMKVSDSLLNQEWVFSGDEE</sequence>
<dbReference type="Pfam" id="PF22777">
    <property type="entry name" value="VKGC_lumenal_dom"/>
    <property type="match status" value="1"/>
</dbReference>
<keyword evidence="5" id="KW-1015">Disulfide bond</keyword>
<evidence type="ECO:0000256" key="4">
    <source>
        <dbReference type="ARBA" id="ARBA00023136"/>
    </source>
</evidence>
<dbReference type="RefSeq" id="WP_004475280.1">
    <property type="nucleotide sequence ID" value="NZ_AHON02000062.1"/>
</dbReference>
<dbReference type="EMBL" id="AHON02000062">
    <property type="protein sequence ID" value="EKO32933.1"/>
    <property type="molecule type" value="Genomic_DNA"/>
</dbReference>
<dbReference type="SMART" id="SM00752">
    <property type="entry name" value="HTTM"/>
    <property type="match status" value="1"/>
</dbReference>
<feature type="transmembrane region" description="Helical" evidence="7">
    <location>
        <begin position="203"/>
        <end position="234"/>
    </location>
</feature>
<evidence type="ECO:0000256" key="2">
    <source>
        <dbReference type="ARBA" id="ARBA00022692"/>
    </source>
</evidence>
<evidence type="ECO:0000256" key="1">
    <source>
        <dbReference type="ARBA" id="ARBA00004127"/>
    </source>
</evidence>
<feature type="domain" description="HTTM-like" evidence="8">
    <location>
        <begin position="14"/>
        <end position="279"/>
    </location>
</feature>
<dbReference type="GO" id="GO:0012505">
    <property type="term" value="C:endomembrane system"/>
    <property type="evidence" value="ECO:0007669"/>
    <property type="project" value="UniProtKB-SubCell"/>
</dbReference>
<evidence type="ECO:0000313" key="10">
    <source>
        <dbReference type="Proteomes" id="UP000006329"/>
    </source>
</evidence>
<feature type="transmembrane region" description="Helical" evidence="7">
    <location>
        <begin position="264"/>
        <end position="287"/>
    </location>
</feature>
<dbReference type="Proteomes" id="UP000006329">
    <property type="component" value="Unassembled WGS sequence"/>
</dbReference>